<sequence length="430" mass="48184">MKVCKALILLSLFMVAFYNCAPPPDEDTKEETGEDTTTAELPWTGETDKFTINTKEGVHLNDPEEDAGTAYITFPSSSVHNTRWEFGVRLTFNPSANNYARFYLTSSSNVLSGELTGYFIQIGGAKDNVALYRQNGAELKLLASGRELMKGNNSPKLYVKVECDNNGYWTFWTRLLSEEEYTKEKQVKDSSIQNSVCCGIYCVYTKTRCDGFTFHHIQLSNDVETTTEPGETPDHPEEPETPEKPVLPDYPEEVKNLLLLNEIMYDNATYGAEYIELYNPSNSTVSVPSLKLLRYIDNGSGTTQTTTTAILKHPDKNQRLDFPPHGYICLTKSAATLINKHKADKNNIIQISTFPRINNDGGYLAITTNEEKPRIIDKCIYSDKMHNEGVRNQGVSLEKKSPELKSALKSNWSSSKNATGGTPGRKNEQE</sequence>
<feature type="region of interest" description="Disordered" evidence="1">
    <location>
        <begin position="391"/>
        <end position="430"/>
    </location>
</feature>
<dbReference type="AlphaFoldDB" id="A0A3E5GKG1"/>
<dbReference type="RefSeq" id="WP_022301297.1">
    <property type="nucleotide sequence ID" value="NZ_CABMFH010000003.1"/>
</dbReference>
<accession>A0A3E5GKG1</accession>
<feature type="region of interest" description="Disordered" evidence="1">
    <location>
        <begin position="222"/>
        <end position="248"/>
    </location>
</feature>
<reference evidence="3 5" key="1">
    <citation type="submission" date="2015-09" db="EMBL/GenBank/DDBJ databases">
        <authorList>
            <consortium name="Pathogen Informatics"/>
        </authorList>
    </citation>
    <scope>NUCLEOTIDE SEQUENCE [LARGE SCALE GENOMIC DNA]</scope>
    <source>
        <strain evidence="3 5">2789STDY5834846</strain>
    </source>
</reference>
<feature type="compositionally biased region" description="Basic and acidic residues" evidence="1">
    <location>
        <begin position="232"/>
        <end position="243"/>
    </location>
</feature>
<feature type="compositionally biased region" description="Polar residues" evidence="1">
    <location>
        <begin position="408"/>
        <end position="420"/>
    </location>
</feature>
<keyword evidence="6" id="KW-1185">Reference proteome</keyword>
<evidence type="ECO:0000313" key="5">
    <source>
        <dbReference type="Proteomes" id="UP000095606"/>
    </source>
</evidence>
<evidence type="ECO:0000313" key="3">
    <source>
        <dbReference type="EMBL" id="CUO83097.1"/>
    </source>
</evidence>
<proteinExistence type="predicted"/>
<evidence type="ECO:0000256" key="1">
    <source>
        <dbReference type="SAM" id="MobiDB-lite"/>
    </source>
</evidence>
<dbReference type="Proteomes" id="UP000095606">
    <property type="component" value="Unassembled WGS sequence"/>
</dbReference>
<feature type="signal peptide" evidence="2">
    <location>
        <begin position="1"/>
        <end position="21"/>
    </location>
</feature>
<dbReference type="Proteomes" id="UP001060104">
    <property type="component" value="Chromosome"/>
</dbReference>
<evidence type="ECO:0000313" key="4">
    <source>
        <dbReference type="EMBL" id="UVQ76244.1"/>
    </source>
</evidence>
<reference evidence="4" key="2">
    <citation type="submission" date="2022-08" db="EMBL/GenBank/DDBJ databases">
        <title>Genome Sequencing of Bacteroides fragilis Group Isolates with Nanopore Technology.</title>
        <authorList>
            <person name="Tisza M.J."/>
            <person name="Smith D."/>
            <person name="Dekker J.P."/>
        </authorList>
    </citation>
    <scope>NUCLEOTIDE SEQUENCE</scope>
    <source>
        <strain evidence="4">BFG-527</strain>
    </source>
</reference>
<organism evidence="3 5">
    <name type="scientific">Bacteroides faecis</name>
    <dbReference type="NCBI Taxonomy" id="674529"/>
    <lineage>
        <taxon>Bacteria</taxon>
        <taxon>Pseudomonadati</taxon>
        <taxon>Bacteroidota</taxon>
        <taxon>Bacteroidia</taxon>
        <taxon>Bacteroidales</taxon>
        <taxon>Bacteroidaceae</taxon>
        <taxon>Bacteroides</taxon>
    </lineage>
</organism>
<feature type="chain" id="PRO_5041124818" evidence="2">
    <location>
        <begin position="22"/>
        <end position="430"/>
    </location>
</feature>
<evidence type="ECO:0000313" key="6">
    <source>
        <dbReference type="Proteomes" id="UP001060104"/>
    </source>
</evidence>
<evidence type="ECO:0000256" key="2">
    <source>
        <dbReference type="SAM" id="SignalP"/>
    </source>
</evidence>
<dbReference type="EMBL" id="CZAE01000004">
    <property type="protein sequence ID" value="CUO83097.1"/>
    <property type="molecule type" value="Genomic_DNA"/>
</dbReference>
<name>A0A3E5GKG1_9BACE</name>
<dbReference type="EMBL" id="CP103141">
    <property type="protein sequence ID" value="UVQ76244.1"/>
    <property type="molecule type" value="Genomic_DNA"/>
</dbReference>
<keyword evidence="2" id="KW-0732">Signal</keyword>
<accession>A0A174IBT1</accession>
<dbReference type="GeneID" id="69588403"/>
<gene>
    <name evidence="3" type="ORF">ERS852461_01230</name>
    <name evidence="4" type="ORF">NXY30_07655</name>
</gene>
<protein>
    <submittedName>
        <fullName evidence="4">Lamin tail domain-containing protein</fullName>
    </submittedName>
</protein>